<organism evidence="2 3">
    <name type="scientific">Calidithermus roseus</name>
    <dbReference type="NCBI Taxonomy" id="1644118"/>
    <lineage>
        <taxon>Bacteria</taxon>
        <taxon>Thermotogati</taxon>
        <taxon>Deinococcota</taxon>
        <taxon>Deinococci</taxon>
        <taxon>Thermales</taxon>
        <taxon>Thermaceae</taxon>
        <taxon>Calidithermus</taxon>
    </lineage>
</organism>
<sequence>MSTAKVRLEFHAISARLREMPLPEVDVVVGIARGGIVPAAMAAHQLGVPLVLLQINYRDDDNKPRRAAPELLGPLSFDPVGKRVLLVDDVSVTGATFSKAREILFGASITTLACKGRADLVLFPEIRTCVDWPWRVD</sequence>
<evidence type="ECO:0000313" key="3">
    <source>
        <dbReference type="Proteomes" id="UP000265341"/>
    </source>
</evidence>
<dbReference type="Gene3D" id="3.40.50.2020">
    <property type="match status" value="1"/>
</dbReference>
<dbReference type="GO" id="GO:0000310">
    <property type="term" value="F:xanthine phosphoribosyltransferase activity"/>
    <property type="evidence" value="ECO:0007669"/>
    <property type="project" value="UniProtKB-EC"/>
</dbReference>
<dbReference type="SUPFAM" id="SSF53271">
    <property type="entry name" value="PRTase-like"/>
    <property type="match status" value="1"/>
</dbReference>
<dbReference type="EC" id="2.4.2.22" evidence="2"/>
<reference evidence="2 3" key="1">
    <citation type="submission" date="2018-08" db="EMBL/GenBank/DDBJ databases">
        <title>Meiothermus roseus NBRC 110900 genome sequencing project.</title>
        <authorList>
            <person name="Da Costa M.S."/>
            <person name="Albuquerque L."/>
            <person name="Raposo P."/>
            <person name="Froufe H.J.C."/>
            <person name="Barroso C.S."/>
            <person name="Egas C."/>
        </authorList>
    </citation>
    <scope>NUCLEOTIDE SEQUENCE [LARGE SCALE GENOMIC DNA]</scope>
    <source>
        <strain evidence="2 3">NBRC 110900</strain>
    </source>
</reference>
<keyword evidence="2" id="KW-0808">Transferase</keyword>
<accession>A0A399EQY3</accession>
<keyword evidence="2" id="KW-0328">Glycosyltransferase</keyword>
<comment type="caution">
    <text evidence="2">The sequence shown here is derived from an EMBL/GenBank/DDBJ whole genome shotgun (WGS) entry which is preliminary data.</text>
</comment>
<keyword evidence="3" id="KW-1185">Reference proteome</keyword>
<proteinExistence type="predicted"/>
<feature type="domain" description="Phosphoribosyltransferase" evidence="1">
    <location>
        <begin position="25"/>
        <end position="104"/>
    </location>
</feature>
<dbReference type="CDD" id="cd06223">
    <property type="entry name" value="PRTases_typeI"/>
    <property type="match status" value="1"/>
</dbReference>
<dbReference type="RefSeq" id="WP_119278642.1">
    <property type="nucleotide sequence ID" value="NZ_QWLA01000049.1"/>
</dbReference>
<dbReference type="Pfam" id="PF00156">
    <property type="entry name" value="Pribosyltran"/>
    <property type="match status" value="1"/>
</dbReference>
<dbReference type="OrthoDB" id="997861at2"/>
<gene>
    <name evidence="2" type="primary">gpt_2</name>
    <name evidence="2" type="ORF">Mrose_02430</name>
</gene>
<protein>
    <submittedName>
        <fullName evidence="2">Xanthine phosphoribosyltransferase</fullName>
        <ecNumber evidence="2">2.4.2.22</ecNumber>
    </submittedName>
</protein>
<dbReference type="AlphaFoldDB" id="A0A399EQY3"/>
<evidence type="ECO:0000259" key="1">
    <source>
        <dbReference type="Pfam" id="PF00156"/>
    </source>
</evidence>
<name>A0A399EQY3_9DEIN</name>
<dbReference type="InterPro" id="IPR000836">
    <property type="entry name" value="PRTase_dom"/>
</dbReference>
<dbReference type="InterPro" id="IPR029057">
    <property type="entry name" value="PRTase-like"/>
</dbReference>
<dbReference type="Proteomes" id="UP000265341">
    <property type="component" value="Unassembled WGS sequence"/>
</dbReference>
<dbReference type="EMBL" id="QWLA01000049">
    <property type="protein sequence ID" value="RIH84962.1"/>
    <property type="molecule type" value="Genomic_DNA"/>
</dbReference>
<evidence type="ECO:0000313" key="2">
    <source>
        <dbReference type="EMBL" id="RIH84962.1"/>
    </source>
</evidence>